<sequence length="202" mass="22613">MSGSDCSSSPGHRARSSSPEIRWEGKAPQKDPQDLRETRVGSRIDRTPSPDYIFERHSQDCASPKTVQLQLPLQHDSAEVECNSLEWWPSHAWDWTVATDPRSRRMPPPSPPPYSVFLMHVPSTVPPPPDYFPEPSVSSRGHYQGRCAAACKYVRKARGCKDGINCARCHICQFCSKGTRKTPKMQFGEATPSTRETRSSTA</sequence>
<reference evidence="2" key="1">
    <citation type="submission" date="2021-02" db="EMBL/GenBank/DDBJ databases">
        <authorList>
            <person name="Dougan E. K."/>
            <person name="Rhodes N."/>
            <person name="Thang M."/>
            <person name="Chan C."/>
        </authorList>
    </citation>
    <scope>NUCLEOTIDE SEQUENCE</scope>
</reference>
<dbReference type="OrthoDB" id="420236at2759"/>
<comment type="caution">
    <text evidence="2">The sequence shown here is derived from an EMBL/GenBank/DDBJ whole genome shotgun (WGS) entry which is preliminary data.</text>
</comment>
<organism evidence="2 3">
    <name type="scientific">Symbiodinium necroappetens</name>
    <dbReference type="NCBI Taxonomy" id="1628268"/>
    <lineage>
        <taxon>Eukaryota</taxon>
        <taxon>Sar</taxon>
        <taxon>Alveolata</taxon>
        <taxon>Dinophyceae</taxon>
        <taxon>Suessiales</taxon>
        <taxon>Symbiodiniaceae</taxon>
        <taxon>Symbiodinium</taxon>
    </lineage>
</organism>
<protein>
    <recommendedName>
        <fullName evidence="4">C3H1-type domain-containing protein</fullName>
    </recommendedName>
</protein>
<evidence type="ECO:0000313" key="2">
    <source>
        <dbReference type="EMBL" id="CAE7168098.1"/>
    </source>
</evidence>
<feature type="compositionally biased region" description="Low complexity" evidence="1">
    <location>
        <begin position="7"/>
        <end position="19"/>
    </location>
</feature>
<evidence type="ECO:0008006" key="4">
    <source>
        <dbReference type="Google" id="ProtNLM"/>
    </source>
</evidence>
<accession>A0A812IUP9</accession>
<gene>
    <name evidence="2" type="ORF">SNEC2469_LOCUS441</name>
</gene>
<evidence type="ECO:0000256" key="1">
    <source>
        <dbReference type="SAM" id="MobiDB-lite"/>
    </source>
</evidence>
<dbReference type="AlphaFoldDB" id="A0A812IUP9"/>
<dbReference type="EMBL" id="CAJNJA010002304">
    <property type="protein sequence ID" value="CAE7168098.1"/>
    <property type="molecule type" value="Genomic_DNA"/>
</dbReference>
<feature type="region of interest" description="Disordered" evidence="1">
    <location>
        <begin position="1"/>
        <end position="51"/>
    </location>
</feature>
<feature type="region of interest" description="Disordered" evidence="1">
    <location>
        <begin position="181"/>
        <end position="202"/>
    </location>
</feature>
<dbReference type="Proteomes" id="UP000601435">
    <property type="component" value="Unassembled WGS sequence"/>
</dbReference>
<evidence type="ECO:0000313" key="3">
    <source>
        <dbReference type="Proteomes" id="UP000601435"/>
    </source>
</evidence>
<name>A0A812IUP9_9DINO</name>
<feature type="compositionally biased region" description="Basic and acidic residues" evidence="1">
    <location>
        <begin position="21"/>
        <end position="51"/>
    </location>
</feature>
<keyword evidence="3" id="KW-1185">Reference proteome</keyword>
<proteinExistence type="predicted"/>